<gene>
    <name evidence="10" type="ORF">SAMN05192561_1411</name>
</gene>
<feature type="domain" description="TaqI-like C-terminal specificity" evidence="9">
    <location>
        <begin position="279"/>
        <end position="367"/>
    </location>
</feature>
<dbReference type="Gene3D" id="3.90.220.10">
    <property type="entry name" value="Adenine-n6-DNA-methyltransferase Taqi, Chain A, domain 2"/>
    <property type="match status" value="1"/>
</dbReference>
<evidence type="ECO:0000259" key="8">
    <source>
        <dbReference type="Pfam" id="PF07669"/>
    </source>
</evidence>
<dbReference type="InterPro" id="IPR002052">
    <property type="entry name" value="DNA_methylase_N6_adenine_CS"/>
</dbReference>
<evidence type="ECO:0000313" key="11">
    <source>
        <dbReference type="Proteomes" id="UP000199215"/>
    </source>
</evidence>
<evidence type="ECO:0000259" key="9">
    <source>
        <dbReference type="Pfam" id="PF12950"/>
    </source>
</evidence>
<evidence type="ECO:0000256" key="2">
    <source>
        <dbReference type="ARBA" id="ARBA00022603"/>
    </source>
</evidence>
<organism evidence="10 11">
    <name type="scientific">Halopenitus malekzadehii</name>
    <dbReference type="NCBI Taxonomy" id="1267564"/>
    <lineage>
        <taxon>Archaea</taxon>
        <taxon>Methanobacteriati</taxon>
        <taxon>Methanobacteriota</taxon>
        <taxon>Stenosarchaea group</taxon>
        <taxon>Halobacteria</taxon>
        <taxon>Halobacteriales</taxon>
        <taxon>Haloferacaceae</taxon>
        <taxon>Halopenitus</taxon>
    </lineage>
</organism>
<dbReference type="AlphaFoldDB" id="A0A1H6K246"/>
<dbReference type="PANTHER" id="PTHR33841">
    <property type="entry name" value="DNA METHYLTRANSFERASE YEEA-RELATED"/>
    <property type="match status" value="1"/>
</dbReference>
<name>A0A1H6K246_9EURY</name>
<comment type="catalytic activity">
    <reaction evidence="7">
        <text>a 2'-deoxyadenosine in DNA + S-adenosyl-L-methionine = an N(6)-methyl-2'-deoxyadenosine in DNA + S-adenosyl-L-homocysteine + H(+)</text>
        <dbReference type="Rhea" id="RHEA:15197"/>
        <dbReference type="Rhea" id="RHEA-COMP:12418"/>
        <dbReference type="Rhea" id="RHEA-COMP:12419"/>
        <dbReference type="ChEBI" id="CHEBI:15378"/>
        <dbReference type="ChEBI" id="CHEBI:57856"/>
        <dbReference type="ChEBI" id="CHEBI:59789"/>
        <dbReference type="ChEBI" id="CHEBI:90615"/>
        <dbReference type="ChEBI" id="CHEBI:90616"/>
        <dbReference type="EC" id="2.1.1.72"/>
    </reaction>
</comment>
<dbReference type="GO" id="GO:0003677">
    <property type="term" value="F:DNA binding"/>
    <property type="evidence" value="ECO:0007669"/>
    <property type="project" value="UniProtKB-KW"/>
</dbReference>
<evidence type="ECO:0000256" key="7">
    <source>
        <dbReference type="ARBA" id="ARBA00047942"/>
    </source>
</evidence>
<evidence type="ECO:0000256" key="5">
    <source>
        <dbReference type="ARBA" id="ARBA00022747"/>
    </source>
</evidence>
<dbReference type="STRING" id="1267564.SAMN05192561_1411"/>
<dbReference type="GO" id="GO:0009007">
    <property type="term" value="F:site-specific DNA-methyltransferase (adenine-specific) activity"/>
    <property type="evidence" value="ECO:0007669"/>
    <property type="project" value="UniProtKB-EC"/>
</dbReference>
<dbReference type="InterPro" id="IPR050953">
    <property type="entry name" value="N4_N6_ade-DNA_methylase"/>
</dbReference>
<keyword evidence="3" id="KW-0808">Transferase</keyword>
<protein>
    <recommendedName>
        <fullName evidence="1">site-specific DNA-methyltransferase (adenine-specific)</fullName>
        <ecNumber evidence="1">2.1.1.72</ecNumber>
    </recommendedName>
</protein>
<dbReference type="EC" id="2.1.1.72" evidence="1"/>
<reference evidence="10 11" key="1">
    <citation type="submission" date="2016-10" db="EMBL/GenBank/DDBJ databases">
        <authorList>
            <person name="de Groot N.N."/>
        </authorList>
    </citation>
    <scope>NUCLEOTIDE SEQUENCE [LARGE SCALE GENOMIC DNA]</scope>
    <source>
        <strain evidence="10 11">IBRC-M10418</strain>
    </source>
</reference>
<evidence type="ECO:0000256" key="1">
    <source>
        <dbReference type="ARBA" id="ARBA00011900"/>
    </source>
</evidence>
<proteinExistence type="predicted"/>
<dbReference type="EMBL" id="FNWU01000041">
    <property type="protein sequence ID" value="SEH69085.1"/>
    <property type="molecule type" value="Genomic_DNA"/>
</dbReference>
<keyword evidence="11" id="KW-1185">Reference proteome</keyword>
<dbReference type="InterPro" id="IPR011639">
    <property type="entry name" value="MethylTrfase_TaqI-like_dom"/>
</dbReference>
<feature type="domain" description="Type II methyltransferase M.TaqI-like" evidence="8">
    <location>
        <begin position="9"/>
        <end position="148"/>
    </location>
</feature>
<feature type="non-terminal residue" evidence="10">
    <location>
        <position position="510"/>
    </location>
</feature>
<dbReference type="InterPro" id="IPR029063">
    <property type="entry name" value="SAM-dependent_MTases_sf"/>
</dbReference>
<dbReference type="Gene3D" id="3.40.50.150">
    <property type="entry name" value="Vaccinia Virus protein VP39"/>
    <property type="match status" value="1"/>
</dbReference>
<dbReference type="PANTHER" id="PTHR33841:SF1">
    <property type="entry name" value="DNA METHYLTRANSFERASE A"/>
    <property type="match status" value="1"/>
</dbReference>
<dbReference type="GO" id="GO:0032259">
    <property type="term" value="P:methylation"/>
    <property type="evidence" value="ECO:0007669"/>
    <property type="project" value="UniProtKB-KW"/>
</dbReference>
<accession>A0A1H6K246</accession>
<evidence type="ECO:0000256" key="3">
    <source>
        <dbReference type="ARBA" id="ARBA00022679"/>
    </source>
</evidence>
<keyword evidence="2 10" id="KW-0489">Methyltransferase</keyword>
<dbReference type="Pfam" id="PF07669">
    <property type="entry name" value="Eco57I"/>
    <property type="match status" value="1"/>
</dbReference>
<evidence type="ECO:0000256" key="6">
    <source>
        <dbReference type="ARBA" id="ARBA00023125"/>
    </source>
</evidence>
<keyword evidence="5" id="KW-0680">Restriction system</keyword>
<keyword evidence="4" id="KW-0949">S-adenosyl-L-methionine</keyword>
<keyword evidence="6" id="KW-0238">DNA-binding</keyword>
<dbReference type="Pfam" id="PF12950">
    <property type="entry name" value="TaqI_C"/>
    <property type="match status" value="1"/>
</dbReference>
<dbReference type="InterPro" id="IPR025931">
    <property type="entry name" value="TaqI_C"/>
</dbReference>
<evidence type="ECO:0000256" key="4">
    <source>
        <dbReference type="ARBA" id="ARBA00022691"/>
    </source>
</evidence>
<dbReference type="GO" id="GO:0009307">
    <property type="term" value="P:DNA restriction-modification system"/>
    <property type="evidence" value="ECO:0007669"/>
    <property type="project" value="UniProtKB-KW"/>
</dbReference>
<sequence>MATALRDESWDRIENQDWFRSAQVMATENRFFHWELEFPVVYYGDDGNRKISAGFDAVIGNPPWVATAGRADISANIDTDLRSYLSSSFDATKDQFDLYVAFYEQSIRQSQKGQVGIIVPDAILTREQNEPIREFVLTNSTLSRIVRVGTAFEGVETGAVILVSSGESDEIKCADATTTTELNSLDYNSIPVDVFKNQDAKRFLIYLDEATRSVLSKVETHPPLRNKIDISRGEEISKRADFLHQQPRSDTRPIAPGGAVIQYGIDEDELRYIDTDDVEKSQEQYQSPKLIFRQTSDSLIGTYDEEDLVTIKSAYNLNSSSGSNTELKHILGILNSSLLNFYHHYKHAAYRSVFPQINQSTFEAFPIAMEDGADEVIVGAVNKQLNLTAERSKINLQIADYLGNYNDGMALNNLSECQPESGVSNTILTSTTEEWPNLKIGSVSVASTRGSTTISLTARYKPENESIETDRWGYTETEPIVAIRTIGTECCTVSNGPSRRNLRRRTPRRA</sequence>
<dbReference type="PROSITE" id="PS00092">
    <property type="entry name" value="N6_MTASE"/>
    <property type="match status" value="1"/>
</dbReference>
<evidence type="ECO:0000313" key="10">
    <source>
        <dbReference type="EMBL" id="SEH69085.1"/>
    </source>
</evidence>
<dbReference type="InterPro" id="IPR023135">
    <property type="entry name" value="N6_DNA_MeTrfase_TaqI_C"/>
</dbReference>
<dbReference type="Proteomes" id="UP000199215">
    <property type="component" value="Unassembled WGS sequence"/>
</dbReference>
<dbReference type="SUPFAM" id="SSF53335">
    <property type="entry name" value="S-adenosyl-L-methionine-dependent methyltransferases"/>
    <property type="match status" value="1"/>
</dbReference>